<feature type="transmembrane region" description="Helical" evidence="7">
    <location>
        <begin position="57"/>
        <end position="83"/>
    </location>
</feature>
<evidence type="ECO:0000256" key="7">
    <source>
        <dbReference type="SAM" id="Phobius"/>
    </source>
</evidence>
<dbReference type="Proteomes" id="UP000025061">
    <property type="component" value="Unassembled WGS sequence"/>
</dbReference>
<keyword evidence="5 7" id="KW-1133">Transmembrane helix</keyword>
<gene>
    <name evidence="8" type="ORF">HHI_03772</name>
</gene>
<dbReference type="InterPro" id="IPR050833">
    <property type="entry name" value="Poly_Biosynth_Transport"/>
</dbReference>
<feature type="transmembrane region" description="Helical" evidence="7">
    <location>
        <begin position="266"/>
        <end position="283"/>
    </location>
</feature>
<keyword evidence="9" id="KW-1185">Reference proteome</keyword>
<feature type="transmembrane region" description="Helical" evidence="7">
    <location>
        <begin position="304"/>
        <end position="327"/>
    </location>
</feature>
<dbReference type="PANTHER" id="PTHR30250">
    <property type="entry name" value="PST FAMILY PREDICTED COLANIC ACID TRANSPORTER"/>
    <property type="match status" value="1"/>
</dbReference>
<evidence type="ECO:0000256" key="5">
    <source>
        <dbReference type="ARBA" id="ARBA00022989"/>
    </source>
</evidence>
<comment type="caution">
    <text evidence="8">The sequence shown here is derived from an EMBL/GenBank/DDBJ whole genome shotgun (WGS) entry which is preliminary data.</text>
</comment>
<feature type="transmembrane region" description="Helical" evidence="7">
    <location>
        <begin position="186"/>
        <end position="205"/>
    </location>
</feature>
<comment type="similarity">
    <text evidence="2">Belongs to the polysaccharide synthase family.</text>
</comment>
<feature type="transmembrane region" description="Helical" evidence="7">
    <location>
        <begin position="27"/>
        <end position="51"/>
    </location>
</feature>
<keyword evidence="6 7" id="KW-0472">Membrane</keyword>
<evidence type="ECO:0000313" key="8">
    <source>
        <dbReference type="EMBL" id="KCZ95859.1"/>
    </source>
</evidence>
<evidence type="ECO:0000256" key="4">
    <source>
        <dbReference type="ARBA" id="ARBA00022692"/>
    </source>
</evidence>
<dbReference type="AlphaFoldDB" id="A0A059FYP6"/>
<dbReference type="GO" id="GO:0005886">
    <property type="term" value="C:plasma membrane"/>
    <property type="evidence" value="ECO:0007669"/>
    <property type="project" value="UniProtKB-SubCell"/>
</dbReference>
<comment type="subcellular location">
    <subcellularLocation>
        <location evidence="1">Cell membrane</location>
        <topology evidence="1">Multi-pass membrane protein</topology>
    </subcellularLocation>
</comment>
<proteinExistence type="inferred from homology"/>
<feature type="transmembrane region" description="Helical" evidence="7">
    <location>
        <begin position="454"/>
        <end position="475"/>
    </location>
</feature>
<feature type="transmembrane region" description="Helical" evidence="7">
    <location>
        <begin position="95"/>
        <end position="114"/>
    </location>
</feature>
<accession>A0A059FYP6</accession>
<feature type="transmembrane region" description="Helical" evidence="7">
    <location>
        <begin position="371"/>
        <end position="388"/>
    </location>
</feature>
<dbReference type="EMBL" id="ARYI01000002">
    <property type="protein sequence ID" value="KCZ95859.1"/>
    <property type="molecule type" value="Genomic_DNA"/>
</dbReference>
<dbReference type="RefSeq" id="WP_011646206.1">
    <property type="nucleotide sequence ID" value="NZ_ARYI01000002.1"/>
</dbReference>
<sequence length="506" mass="54836">MTHDQNLTAQVPGEDVSSRQVVRAAAWLAFAKLASYALAFGGTIALARILVPADFGVIALSMAIMGIMAALLDIPVTTALIALPSPTDDEFNTAWTISIIRSLLVSVVLLVIAYPMGQLFSMPEVAPVIMVLALQMIIFGLRNPYFENFARSLNFTWDVFAEITSKIVQVAVSIAIALIWQSYWAFVIGMVAGTFASMIITYFAARKLPALSLRSPRRLLDYSIWLGLSMIVSRLTTESVNLIAGRRFGQDTLGQLHIGNKLSSEISYLFLVPIMRSLFSAFSRLAEDINRFRAAYLKAQSATVALAMPVGFGLALVADPLIPFLLGPGWEEAVLIVQFYAPCTGLLLATGPIRSVAMSLSRTSLMLRRDVIALVVQVTCLLVGIWLYGFTGFLAGYVVSTVLATIINLFFLKSLLQISVVDQIKNFGRSLLSAAIMIGVVLAVRDTFPLPDTAVGNVLTVALLSGTGALVYAVSHALLWSIHGRPEGVEQSVINVAQKVKQKFAR</sequence>
<dbReference type="PATRIC" id="fig|1280951.3.peg.769"/>
<evidence type="ECO:0000256" key="3">
    <source>
        <dbReference type="ARBA" id="ARBA00022475"/>
    </source>
</evidence>
<dbReference type="PANTHER" id="PTHR30250:SF10">
    <property type="entry name" value="LIPOPOLYSACCHARIDE BIOSYNTHESIS PROTEIN WZXC"/>
    <property type="match status" value="1"/>
</dbReference>
<feature type="transmembrane region" description="Helical" evidence="7">
    <location>
        <begin position="126"/>
        <end position="145"/>
    </location>
</feature>
<protein>
    <submittedName>
        <fullName evidence="8">Polysaccharide biosynthesis family protein</fullName>
    </submittedName>
</protein>
<keyword evidence="4 7" id="KW-0812">Transmembrane</keyword>
<reference evidence="8 9" key="1">
    <citation type="submission" date="2013-04" db="EMBL/GenBank/DDBJ databases">
        <title>Hyphomonas hirschiana VP5 Genome Sequencing.</title>
        <authorList>
            <person name="Lai Q."/>
            <person name="Shao Z."/>
        </authorList>
    </citation>
    <scope>NUCLEOTIDE SEQUENCE [LARGE SCALE GENOMIC DNA]</scope>
    <source>
        <strain evidence="8 9">VP5</strain>
    </source>
</reference>
<evidence type="ECO:0000313" key="9">
    <source>
        <dbReference type="Proteomes" id="UP000025061"/>
    </source>
</evidence>
<evidence type="ECO:0000256" key="6">
    <source>
        <dbReference type="ARBA" id="ARBA00023136"/>
    </source>
</evidence>
<dbReference type="OrthoDB" id="9770347at2"/>
<keyword evidence="3" id="KW-1003">Cell membrane</keyword>
<dbReference type="Pfam" id="PF13440">
    <property type="entry name" value="Polysacc_synt_3"/>
    <property type="match status" value="1"/>
</dbReference>
<organism evidence="8 9">
    <name type="scientific">Hyphomonas hirschiana VP5</name>
    <dbReference type="NCBI Taxonomy" id="1280951"/>
    <lineage>
        <taxon>Bacteria</taxon>
        <taxon>Pseudomonadati</taxon>
        <taxon>Pseudomonadota</taxon>
        <taxon>Alphaproteobacteria</taxon>
        <taxon>Hyphomonadales</taxon>
        <taxon>Hyphomonadaceae</taxon>
        <taxon>Hyphomonas</taxon>
    </lineage>
</organism>
<feature type="transmembrane region" description="Helical" evidence="7">
    <location>
        <begin position="394"/>
        <end position="415"/>
    </location>
</feature>
<evidence type="ECO:0000256" key="2">
    <source>
        <dbReference type="ARBA" id="ARBA00007430"/>
    </source>
</evidence>
<feature type="transmembrane region" description="Helical" evidence="7">
    <location>
        <begin position="427"/>
        <end position="448"/>
    </location>
</feature>
<dbReference type="CDD" id="cd13127">
    <property type="entry name" value="MATE_tuaB_like"/>
    <property type="match status" value="1"/>
</dbReference>
<feature type="transmembrane region" description="Helical" evidence="7">
    <location>
        <begin position="333"/>
        <end position="350"/>
    </location>
</feature>
<name>A0A059FYP6_9PROT</name>
<evidence type="ECO:0000256" key="1">
    <source>
        <dbReference type="ARBA" id="ARBA00004651"/>
    </source>
</evidence>